<dbReference type="EMBL" id="AXCY01000115">
    <property type="protein sequence ID" value="KGM09194.1"/>
    <property type="molecule type" value="Genomic_DNA"/>
</dbReference>
<comment type="similarity">
    <text evidence="1">Belongs to the LytR/CpsA/Psr (LCP) family.</text>
</comment>
<feature type="compositionally biased region" description="Low complexity" evidence="2">
    <location>
        <begin position="396"/>
        <end position="421"/>
    </location>
</feature>
<evidence type="ECO:0000313" key="5">
    <source>
        <dbReference type="Proteomes" id="UP000029839"/>
    </source>
</evidence>
<name>A0A0A0BQ39_9CELL</name>
<gene>
    <name evidence="4" type="ORF">N868_03860</name>
</gene>
<feature type="region of interest" description="Disordered" evidence="2">
    <location>
        <begin position="62"/>
        <end position="83"/>
    </location>
</feature>
<feature type="compositionally biased region" description="Gly residues" evidence="2">
    <location>
        <begin position="386"/>
        <end position="395"/>
    </location>
</feature>
<dbReference type="AlphaFoldDB" id="A0A0A0BQ39"/>
<feature type="compositionally biased region" description="Low complexity" evidence="2">
    <location>
        <begin position="364"/>
        <end position="375"/>
    </location>
</feature>
<dbReference type="InterPro" id="IPR004474">
    <property type="entry name" value="LytR_CpsA_psr"/>
</dbReference>
<accession>A0A0A0BQ39</accession>
<organism evidence="4 5">
    <name type="scientific">Cellulomonas carbonis T26</name>
    <dbReference type="NCBI Taxonomy" id="947969"/>
    <lineage>
        <taxon>Bacteria</taxon>
        <taxon>Bacillati</taxon>
        <taxon>Actinomycetota</taxon>
        <taxon>Actinomycetes</taxon>
        <taxon>Micrococcales</taxon>
        <taxon>Cellulomonadaceae</taxon>
        <taxon>Cellulomonas</taxon>
    </lineage>
</organism>
<sequence>MSPRHAADPAPRAVRHARRLRSHRVARAVALLATAGLSFGATGLAAAYVNIENNISTADISHLTGDRPQDSAASNPDDLDAGQPINLLVMGSDVRDGENATIGGDVEGMRSDTTILVHISAERDRVELVSIPRDSHVDIPECERGDGSTTRARDTRFNEAFSLGGQSGEVTDAAACTIRTVQSLTGVAIDRWVVVDFAGFISMVDALGGIPMCIPTDMRSAEAGLDITAGQHVLDGPTALALARARKGVGLGDGSDTGRVERQQQLLAATVNEVLSKNLLTDFPALYRFLTAATRSLTSDPATGNITTLAGLAYSLRGVPSGNIHFMTVPFTPWPGDENQVEWTSDADLIFERIAADEPVVAQAPAAGPTPTEGTDGTDGTEGPPGTDGGTGTDGTGATPDPSTEPTVDTITPDDVTTVCG</sequence>
<reference evidence="4 5" key="1">
    <citation type="submission" date="2013-08" db="EMBL/GenBank/DDBJ databases">
        <title>Genome sequencing of Cellulomonas carbonis T26.</title>
        <authorList>
            <person name="Chen F."/>
            <person name="Li Y."/>
            <person name="Wang G."/>
        </authorList>
    </citation>
    <scope>NUCLEOTIDE SEQUENCE [LARGE SCALE GENOMIC DNA]</scope>
    <source>
        <strain evidence="4 5">T26</strain>
    </source>
</reference>
<evidence type="ECO:0000256" key="2">
    <source>
        <dbReference type="SAM" id="MobiDB-lite"/>
    </source>
</evidence>
<reference evidence="4 5" key="2">
    <citation type="journal article" date="2015" name="Stand. Genomic Sci.">
        <title>Draft genome sequence of Cellulomonas carbonis T26(T) and comparative analysis of six Cellulomonas genomes.</title>
        <authorList>
            <person name="Zhuang W."/>
            <person name="Zhang S."/>
            <person name="Xia X."/>
            <person name="Wang G."/>
        </authorList>
    </citation>
    <scope>NUCLEOTIDE SEQUENCE [LARGE SCALE GENOMIC DNA]</scope>
    <source>
        <strain evidence="4 5">T26</strain>
    </source>
</reference>
<dbReference type="OrthoDB" id="9782542at2"/>
<evidence type="ECO:0000313" key="4">
    <source>
        <dbReference type="EMBL" id="KGM09194.1"/>
    </source>
</evidence>
<evidence type="ECO:0000256" key="1">
    <source>
        <dbReference type="ARBA" id="ARBA00006068"/>
    </source>
</evidence>
<feature type="region of interest" description="Disordered" evidence="2">
    <location>
        <begin position="361"/>
        <end position="421"/>
    </location>
</feature>
<dbReference type="Proteomes" id="UP000029839">
    <property type="component" value="Unassembled WGS sequence"/>
</dbReference>
<dbReference type="NCBIfam" id="TIGR00350">
    <property type="entry name" value="lytR_cpsA_psr"/>
    <property type="match status" value="1"/>
</dbReference>
<dbReference type="InterPro" id="IPR050922">
    <property type="entry name" value="LytR/CpsA/Psr_CW_biosynth"/>
</dbReference>
<proteinExistence type="inferred from homology"/>
<evidence type="ECO:0000259" key="3">
    <source>
        <dbReference type="Pfam" id="PF03816"/>
    </source>
</evidence>
<comment type="caution">
    <text evidence="4">The sequence shown here is derived from an EMBL/GenBank/DDBJ whole genome shotgun (WGS) entry which is preliminary data.</text>
</comment>
<protein>
    <submittedName>
        <fullName evidence="4">Transcriptional regulator</fullName>
    </submittedName>
</protein>
<feature type="domain" description="Cell envelope-related transcriptional attenuator" evidence="3">
    <location>
        <begin position="110"/>
        <end position="274"/>
    </location>
</feature>
<dbReference type="Gene3D" id="3.40.630.190">
    <property type="entry name" value="LCP protein"/>
    <property type="match status" value="1"/>
</dbReference>
<dbReference type="PANTHER" id="PTHR33392">
    <property type="entry name" value="POLYISOPRENYL-TEICHOIC ACID--PEPTIDOGLYCAN TEICHOIC ACID TRANSFERASE TAGU"/>
    <property type="match status" value="1"/>
</dbReference>
<dbReference type="RefSeq" id="WP_052426494.1">
    <property type="nucleotide sequence ID" value="NZ_AXCY01000115.1"/>
</dbReference>
<dbReference type="PANTHER" id="PTHR33392:SF6">
    <property type="entry name" value="POLYISOPRENYL-TEICHOIC ACID--PEPTIDOGLYCAN TEICHOIC ACID TRANSFERASE TAGU"/>
    <property type="match status" value="1"/>
</dbReference>
<dbReference type="Pfam" id="PF03816">
    <property type="entry name" value="LytR_cpsA_psr"/>
    <property type="match status" value="1"/>
</dbReference>
<keyword evidence="5" id="KW-1185">Reference proteome</keyword>